<dbReference type="SUPFAM" id="SSF51230">
    <property type="entry name" value="Single hybrid motif"/>
    <property type="match status" value="1"/>
</dbReference>
<dbReference type="GO" id="GO:0045254">
    <property type="term" value="C:pyruvate dehydrogenase complex"/>
    <property type="evidence" value="ECO:0007669"/>
    <property type="project" value="InterPro"/>
</dbReference>
<organism evidence="2 3">
    <name type="scientific">Cephalotus follicularis</name>
    <name type="common">Albany pitcher plant</name>
    <dbReference type="NCBI Taxonomy" id="3775"/>
    <lineage>
        <taxon>Eukaryota</taxon>
        <taxon>Viridiplantae</taxon>
        <taxon>Streptophyta</taxon>
        <taxon>Embryophyta</taxon>
        <taxon>Tracheophyta</taxon>
        <taxon>Spermatophyta</taxon>
        <taxon>Magnoliopsida</taxon>
        <taxon>eudicotyledons</taxon>
        <taxon>Gunneridae</taxon>
        <taxon>Pentapetalae</taxon>
        <taxon>rosids</taxon>
        <taxon>fabids</taxon>
        <taxon>Oxalidales</taxon>
        <taxon>Cephalotaceae</taxon>
        <taxon>Cephalotus</taxon>
    </lineage>
</organism>
<proteinExistence type="predicted"/>
<reference evidence="3" key="1">
    <citation type="submission" date="2016-04" db="EMBL/GenBank/DDBJ databases">
        <title>Cephalotus genome sequencing.</title>
        <authorList>
            <person name="Fukushima K."/>
            <person name="Hasebe M."/>
            <person name="Fang X."/>
        </authorList>
    </citation>
    <scope>NUCLEOTIDE SEQUENCE [LARGE SCALE GENOMIC DNA]</scope>
    <source>
        <strain evidence="3">cv. St1</strain>
    </source>
</reference>
<dbReference type="GO" id="GO:0009941">
    <property type="term" value="C:chloroplast envelope"/>
    <property type="evidence" value="ECO:0007669"/>
    <property type="project" value="TreeGrafter"/>
</dbReference>
<dbReference type="PROSITE" id="PS50968">
    <property type="entry name" value="BIOTINYL_LIPOYL"/>
    <property type="match status" value="1"/>
</dbReference>
<gene>
    <name evidence="2" type="ORF">CFOL_v3_10626</name>
</gene>
<dbReference type="AlphaFoldDB" id="A0A1Q3BGH3"/>
<dbReference type="GO" id="GO:0006086">
    <property type="term" value="P:pyruvate decarboxylation to acetyl-CoA"/>
    <property type="evidence" value="ECO:0007669"/>
    <property type="project" value="InterPro"/>
</dbReference>
<dbReference type="InterPro" id="IPR000089">
    <property type="entry name" value="Biotin_lipoyl"/>
</dbReference>
<sequence>MASSLFLSKTATICFPSSLSPSFLPPFPSKSLRPRRTPAVHAKIREIFMPALSSIMTEGKIVSWIKSEGDALSKGERVIVESDKADMEVETFFDEILAAIIVPEGETTPVGAPIGLLAETQDEVAEAKAKAKENV</sequence>
<evidence type="ECO:0000313" key="2">
    <source>
        <dbReference type="EMBL" id="GAV67117.1"/>
    </source>
</evidence>
<dbReference type="InParanoid" id="A0A1Q3BGH3"/>
<keyword evidence="3" id="KW-1185">Reference proteome</keyword>
<dbReference type="Gene3D" id="2.40.50.100">
    <property type="match status" value="1"/>
</dbReference>
<dbReference type="GO" id="GO:0009534">
    <property type="term" value="C:chloroplast thylakoid"/>
    <property type="evidence" value="ECO:0007669"/>
    <property type="project" value="TreeGrafter"/>
</dbReference>
<dbReference type="OrthoDB" id="1728780at2759"/>
<dbReference type="GO" id="GO:0004742">
    <property type="term" value="F:dihydrolipoyllysine-residue acetyltransferase activity"/>
    <property type="evidence" value="ECO:0007669"/>
    <property type="project" value="TreeGrafter"/>
</dbReference>
<dbReference type="STRING" id="3775.A0A1Q3BGH3"/>
<name>A0A1Q3BGH3_CEPFO</name>
<dbReference type="EMBL" id="BDDD01000523">
    <property type="protein sequence ID" value="GAV67117.1"/>
    <property type="molecule type" value="Genomic_DNA"/>
</dbReference>
<dbReference type="Pfam" id="PF00364">
    <property type="entry name" value="Biotin_lipoyl"/>
    <property type="match status" value="1"/>
</dbReference>
<dbReference type="Proteomes" id="UP000187406">
    <property type="component" value="Unassembled WGS sequence"/>
</dbReference>
<dbReference type="PANTHER" id="PTHR23151:SF83">
    <property type="entry name" value="DIHYDROLIPOYLLYSINE-RESIDUE ACETYLTRANSFERASE COMPONENT 4 OF PYRUVATE DEHYDROGENASE COMPLEX, CHLOROPLASTIC"/>
    <property type="match status" value="1"/>
</dbReference>
<dbReference type="PANTHER" id="PTHR23151">
    <property type="entry name" value="DIHYDROLIPOAMIDE ACETYL/SUCCINYL-TRANSFERASE-RELATED"/>
    <property type="match status" value="1"/>
</dbReference>
<dbReference type="InterPro" id="IPR011053">
    <property type="entry name" value="Single_hybrid_motif"/>
</dbReference>
<protein>
    <submittedName>
        <fullName evidence="2">Biotin_lipoyl domain-containing protein</fullName>
    </submittedName>
</protein>
<dbReference type="InterPro" id="IPR045257">
    <property type="entry name" value="E2/Pdx1"/>
</dbReference>
<feature type="domain" description="Lipoyl-binding" evidence="1">
    <location>
        <begin position="44"/>
        <end position="118"/>
    </location>
</feature>
<comment type="caution">
    <text evidence="2">The sequence shown here is derived from an EMBL/GenBank/DDBJ whole genome shotgun (WGS) entry which is preliminary data.</text>
</comment>
<evidence type="ECO:0000259" key="1">
    <source>
        <dbReference type="PROSITE" id="PS50968"/>
    </source>
</evidence>
<evidence type="ECO:0000313" key="3">
    <source>
        <dbReference type="Proteomes" id="UP000187406"/>
    </source>
</evidence>
<accession>A0A1Q3BGH3</accession>
<dbReference type="CDD" id="cd06849">
    <property type="entry name" value="lipoyl_domain"/>
    <property type="match status" value="1"/>
</dbReference>